<reference evidence="10 11" key="1">
    <citation type="submission" date="2022-11" db="EMBL/GenBank/DDBJ databases">
        <title>Desulfobotulus tamanensis H1 sp. nov. - anaerobic, alkaliphilic, sulphate reducing bacterium isolated from terrestrial mud volcano.</title>
        <authorList>
            <person name="Frolova A."/>
            <person name="Merkel A.Y."/>
            <person name="Slobodkin A.I."/>
        </authorList>
    </citation>
    <scope>NUCLEOTIDE SEQUENCE [LARGE SCALE GENOMIC DNA]</scope>
    <source>
        <strain evidence="10 11">H1</strain>
    </source>
</reference>
<dbReference type="InterPro" id="IPR036640">
    <property type="entry name" value="ABC1_TM_sf"/>
</dbReference>
<evidence type="ECO:0000313" key="11">
    <source>
        <dbReference type="Proteomes" id="UP001209681"/>
    </source>
</evidence>
<organism evidence="10 11">
    <name type="scientific">Desulfobotulus pelophilus</name>
    <dbReference type="NCBI Taxonomy" id="2823377"/>
    <lineage>
        <taxon>Bacteria</taxon>
        <taxon>Pseudomonadati</taxon>
        <taxon>Thermodesulfobacteriota</taxon>
        <taxon>Desulfobacteria</taxon>
        <taxon>Desulfobacterales</taxon>
        <taxon>Desulfobacteraceae</taxon>
        <taxon>Desulfobotulus</taxon>
    </lineage>
</organism>
<feature type="transmembrane region" description="Helical" evidence="7">
    <location>
        <begin position="279"/>
        <end position="300"/>
    </location>
</feature>
<gene>
    <name evidence="10" type="ORF">OOT00_09715</name>
</gene>
<keyword evidence="2 7" id="KW-0812">Transmembrane</keyword>
<feature type="transmembrane region" description="Helical" evidence="7">
    <location>
        <begin position="242"/>
        <end position="267"/>
    </location>
</feature>
<dbReference type="RefSeq" id="WP_265425181.1">
    <property type="nucleotide sequence ID" value="NZ_JAPFPW010000010.1"/>
</dbReference>
<dbReference type="Pfam" id="PF00005">
    <property type="entry name" value="ABC_tran"/>
    <property type="match status" value="1"/>
</dbReference>
<keyword evidence="11" id="KW-1185">Reference proteome</keyword>
<dbReference type="GO" id="GO:0005524">
    <property type="term" value="F:ATP binding"/>
    <property type="evidence" value="ECO:0007669"/>
    <property type="project" value="UniProtKB-KW"/>
</dbReference>
<comment type="subcellular location">
    <subcellularLocation>
        <location evidence="1">Cell membrane</location>
        <topology evidence="1">Multi-pass membrane protein</topology>
    </subcellularLocation>
</comment>
<sequence>MKPYRLLHPHLVANRYLLLTGFICLLLVDGLQLWIPRVVKHVVDGLSDRTATHGDLLTYGLIVAGLAIVIGFFRYGWRHCLIGTSRKIERGLRDRLYTHLLTLDASFYDRNRTGDLMSRATSDIMNVRMATGMGIVAITDALLLGGAAVGFMLWISGPLTLLALIPMPFIVFTTRMMGKRMHTNYTAVQEGLGDMTEMVREGFSGIRVVKVFGMGSLMDRRLAAHSADYLSRRMALARTTGLMMPLMVLFTNMALAIVVGAGGWMVIHGRISTGDFVAFLSYLGMLTWPMMALGWITNLIQRGKASLERLALVMESEASVREPDGAQKHGPVQGSLSLRDICFSFESGLVPVLADISLEIPAGTRVGITGPPGSGKSTLLQLLARLYDPDSGTILLDGTPVRDYSFDEFRKAVHFLPQEPWIFSGTLRANISGLMPVDEHVLEAACDAAQLRETLASLPMGLDTLVGERGVTLSGGQKQRVALARTLLLPAQVLLLDDPVSQVDTVTAGRMIRMLDSLEGRTRILASHRFAAVSHSDMIVVMEEGRIRAAGSHEELMKEDDYYARTWRIQAMEAELSEDGE</sequence>
<dbReference type="Gene3D" id="1.20.1560.10">
    <property type="entry name" value="ABC transporter type 1, transmembrane domain"/>
    <property type="match status" value="1"/>
</dbReference>
<keyword evidence="6 7" id="KW-0472">Membrane</keyword>
<feature type="domain" description="ABC transmembrane type-1" evidence="9">
    <location>
        <begin position="19"/>
        <end position="302"/>
    </location>
</feature>
<feature type="transmembrane region" description="Helical" evidence="7">
    <location>
        <begin position="16"/>
        <end position="36"/>
    </location>
</feature>
<feature type="transmembrane region" description="Helical" evidence="7">
    <location>
        <begin position="151"/>
        <end position="172"/>
    </location>
</feature>
<dbReference type="Gene3D" id="3.40.50.300">
    <property type="entry name" value="P-loop containing nucleotide triphosphate hydrolases"/>
    <property type="match status" value="1"/>
</dbReference>
<dbReference type="InterPro" id="IPR003439">
    <property type="entry name" value="ABC_transporter-like_ATP-bd"/>
</dbReference>
<evidence type="ECO:0000256" key="2">
    <source>
        <dbReference type="ARBA" id="ARBA00022692"/>
    </source>
</evidence>
<dbReference type="InterPro" id="IPR011527">
    <property type="entry name" value="ABC1_TM_dom"/>
</dbReference>
<name>A0ABT3N9X3_9BACT</name>
<dbReference type="Pfam" id="PF00664">
    <property type="entry name" value="ABC_membrane"/>
    <property type="match status" value="1"/>
</dbReference>
<comment type="caution">
    <text evidence="10">The sequence shown here is derived from an EMBL/GenBank/DDBJ whole genome shotgun (WGS) entry which is preliminary data.</text>
</comment>
<evidence type="ECO:0000259" key="9">
    <source>
        <dbReference type="PROSITE" id="PS50929"/>
    </source>
</evidence>
<dbReference type="PROSITE" id="PS50929">
    <property type="entry name" value="ABC_TM1F"/>
    <property type="match status" value="1"/>
</dbReference>
<dbReference type="InterPro" id="IPR017871">
    <property type="entry name" value="ABC_transporter-like_CS"/>
</dbReference>
<evidence type="ECO:0000256" key="1">
    <source>
        <dbReference type="ARBA" id="ARBA00004651"/>
    </source>
</evidence>
<dbReference type="SMART" id="SM00382">
    <property type="entry name" value="AAA"/>
    <property type="match status" value="1"/>
</dbReference>
<feature type="domain" description="ABC transporter" evidence="8">
    <location>
        <begin position="336"/>
        <end position="569"/>
    </location>
</feature>
<evidence type="ECO:0000259" key="8">
    <source>
        <dbReference type="PROSITE" id="PS50893"/>
    </source>
</evidence>
<dbReference type="PANTHER" id="PTHR43394">
    <property type="entry name" value="ATP-DEPENDENT PERMEASE MDL1, MITOCHONDRIAL"/>
    <property type="match status" value="1"/>
</dbReference>
<evidence type="ECO:0000256" key="6">
    <source>
        <dbReference type="ARBA" id="ARBA00023136"/>
    </source>
</evidence>
<dbReference type="EMBL" id="JAPFPW010000010">
    <property type="protein sequence ID" value="MCW7754263.1"/>
    <property type="molecule type" value="Genomic_DNA"/>
</dbReference>
<evidence type="ECO:0000256" key="4">
    <source>
        <dbReference type="ARBA" id="ARBA00022840"/>
    </source>
</evidence>
<dbReference type="SUPFAM" id="SSF90123">
    <property type="entry name" value="ABC transporter transmembrane region"/>
    <property type="match status" value="1"/>
</dbReference>
<dbReference type="Proteomes" id="UP001209681">
    <property type="component" value="Unassembled WGS sequence"/>
</dbReference>
<keyword evidence="5 7" id="KW-1133">Transmembrane helix</keyword>
<dbReference type="InterPro" id="IPR003593">
    <property type="entry name" value="AAA+_ATPase"/>
</dbReference>
<evidence type="ECO:0000256" key="3">
    <source>
        <dbReference type="ARBA" id="ARBA00022741"/>
    </source>
</evidence>
<accession>A0ABT3N9X3</accession>
<evidence type="ECO:0000256" key="7">
    <source>
        <dbReference type="SAM" id="Phobius"/>
    </source>
</evidence>
<feature type="transmembrane region" description="Helical" evidence="7">
    <location>
        <begin position="56"/>
        <end position="77"/>
    </location>
</feature>
<evidence type="ECO:0000313" key="10">
    <source>
        <dbReference type="EMBL" id="MCW7754263.1"/>
    </source>
</evidence>
<dbReference type="SUPFAM" id="SSF52540">
    <property type="entry name" value="P-loop containing nucleoside triphosphate hydrolases"/>
    <property type="match status" value="1"/>
</dbReference>
<dbReference type="CDD" id="cd18541">
    <property type="entry name" value="ABC_6TM_TmrB_like"/>
    <property type="match status" value="1"/>
</dbReference>
<protein>
    <submittedName>
        <fullName evidence="10">ABC transporter ATP-binding protein/permease</fullName>
    </submittedName>
</protein>
<evidence type="ECO:0000256" key="5">
    <source>
        <dbReference type="ARBA" id="ARBA00022989"/>
    </source>
</evidence>
<keyword evidence="3" id="KW-0547">Nucleotide-binding</keyword>
<proteinExistence type="predicted"/>
<dbReference type="PANTHER" id="PTHR43394:SF1">
    <property type="entry name" value="ATP-BINDING CASSETTE SUB-FAMILY B MEMBER 10, MITOCHONDRIAL"/>
    <property type="match status" value="1"/>
</dbReference>
<dbReference type="PROSITE" id="PS00211">
    <property type="entry name" value="ABC_TRANSPORTER_1"/>
    <property type="match status" value="1"/>
</dbReference>
<keyword evidence="4 10" id="KW-0067">ATP-binding</keyword>
<dbReference type="PROSITE" id="PS50893">
    <property type="entry name" value="ABC_TRANSPORTER_2"/>
    <property type="match status" value="1"/>
</dbReference>
<dbReference type="InterPro" id="IPR027417">
    <property type="entry name" value="P-loop_NTPase"/>
</dbReference>
<feature type="transmembrane region" description="Helical" evidence="7">
    <location>
        <begin position="127"/>
        <end position="145"/>
    </location>
</feature>
<dbReference type="InterPro" id="IPR039421">
    <property type="entry name" value="Type_1_exporter"/>
</dbReference>